<reference evidence="1" key="1">
    <citation type="submission" date="2020-05" db="EMBL/GenBank/DDBJ databases">
        <authorList>
            <person name="Zhu T."/>
            <person name="Keshari N."/>
            <person name="Lu X."/>
        </authorList>
    </citation>
    <scope>NUCLEOTIDE SEQUENCE</scope>
    <source>
        <strain evidence="1">NK1-12</strain>
    </source>
</reference>
<evidence type="ECO:0000313" key="1">
    <source>
        <dbReference type="EMBL" id="WNZ27641.1"/>
    </source>
</evidence>
<dbReference type="AlphaFoldDB" id="A0AA96WR13"/>
<name>A0AA96WR13_9CYAN</name>
<gene>
    <name evidence="1" type="ORF">HJG54_32850</name>
</gene>
<dbReference type="EMBL" id="CP053587">
    <property type="protein sequence ID" value="WNZ27641.1"/>
    <property type="molecule type" value="Genomic_DNA"/>
</dbReference>
<dbReference type="RefSeq" id="WP_211627482.1">
    <property type="nucleotide sequence ID" value="NZ_CP053587.1"/>
</dbReference>
<proteinExistence type="predicted"/>
<accession>A0AA96WR13</accession>
<protein>
    <submittedName>
        <fullName evidence="1">Uncharacterized protein</fullName>
    </submittedName>
</protein>
<sequence length="85" mass="9983">MSTPSKLKFEQINRIVDSIVKIKRQKNQLDLQQDITMEEREAVIIDALGTYKFLSEKSIKDNGKILVEYRRGISKIIEEIVLFER</sequence>
<organism evidence="1">
    <name type="scientific">Leptolyngbya sp. NK1-12</name>
    <dbReference type="NCBI Taxonomy" id="2547451"/>
    <lineage>
        <taxon>Bacteria</taxon>
        <taxon>Bacillati</taxon>
        <taxon>Cyanobacteriota</taxon>
        <taxon>Cyanophyceae</taxon>
        <taxon>Leptolyngbyales</taxon>
        <taxon>Leptolyngbyaceae</taxon>
        <taxon>Leptolyngbya group</taxon>
        <taxon>Leptolyngbya</taxon>
    </lineage>
</organism>